<evidence type="ECO:0000313" key="6">
    <source>
        <dbReference type="Proteomes" id="UP001107558"/>
    </source>
</evidence>
<evidence type="ECO:0000256" key="2">
    <source>
        <dbReference type="ARBA" id="ARBA00023002"/>
    </source>
</evidence>
<name>A0A9J6BFR8_POLVA</name>
<dbReference type="Gene3D" id="3.40.50.720">
    <property type="entry name" value="NAD(P)-binding Rossmann-like Domain"/>
    <property type="match status" value="1"/>
</dbReference>
<sequence length="246" mass="27161">MDKWKTKIAVITGASSGIGAAITLSLASHGLTVIGLARRSENVEELSKKLENSEGKIIAIKCDVADLNSIKNAFKEIEENFGKVHILINNAGMSSKVTILDESDYATERINSTIDVNFKAYVHCVRECIKLMKKIENEHAMIINVGSILDSVIPYPHRTIYPTTKHAVRALSEIIRQELIVSECDKIKVTNLSPGAVKTEIASEDYFNSIPHLTPNDIAESVIYLLSTPWNVNVTQLTIKPVGEKF</sequence>
<dbReference type="GO" id="GO:0016616">
    <property type="term" value="F:oxidoreductase activity, acting on the CH-OH group of donors, NAD or NADP as acceptor"/>
    <property type="evidence" value="ECO:0007669"/>
    <property type="project" value="UniProtKB-ARBA"/>
</dbReference>
<dbReference type="EMBL" id="JADBJN010000004">
    <property type="protein sequence ID" value="KAG5668472.1"/>
    <property type="molecule type" value="Genomic_DNA"/>
</dbReference>
<dbReference type="PRINTS" id="PR00081">
    <property type="entry name" value="GDHRDH"/>
</dbReference>
<evidence type="ECO:0000256" key="4">
    <source>
        <dbReference type="SAM" id="Coils"/>
    </source>
</evidence>
<keyword evidence="4" id="KW-0175">Coiled coil</keyword>
<evidence type="ECO:0008006" key="7">
    <source>
        <dbReference type="Google" id="ProtNLM"/>
    </source>
</evidence>
<dbReference type="InterPro" id="IPR036291">
    <property type="entry name" value="NAD(P)-bd_dom_sf"/>
</dbReference>
<proteinExistence type="inferred from homology"/>
<feature type="coiled-coil region" evidence="4">
    <location>
        <begin position="36"/>
        <end position="63"/>
    </location>
</feature>
<gene>
    <name evidence="5" type="ORF">PVAND_016411</name>
</gene>
<reference evidence="5" key="1">
    <citation type="submission" date="2021-03" db="EMBL/GenBank/DDBJ databases">
        <title>Chromosome level genome of the anhydrobiotic midge Polypedilum vanderplanki.</title>
        <authorList>
            <person name="Yoshida Y."/>
            <person name="Kikawada T."/>
            <person name="Gusev O."/>
        </authorList>
    </citation>
    <scope>NUCLEOTIDE SEQUENCE</scope>
    <source>
        <strain evidence="5">NIAS01</strain>
        <tissue evidence="5">Whole body or cell culture</tissue>
    </source>
</reference>
<dbReference type="PANTHER" id="PTHR43115">
    <property type="entry name" value="DEHYDROGENASE/REDUCTASE SDR FAMILY MEMBER 11"/>
    <property type="match status" value="1"/>
</dbReference>
<comment type="similarity">
    <text evidence="1 3">Belongs to the short-chain dehydrogenases/reductases (SDR) family.</text>
</comment>
<protein>
    <recommendedName>
        <fullName evidence="7">Short-chain dehydrogenase/reductase SDR</fullName>
    </recommendedName>
</protein>
<dbReference type="InterPro" id="IPR020904">
    <property type="entry name" value="Sc_DH/Rdtase_CS"/>
</dbReference>
<dbReference type="Proteomes" id="UP001107558">
    <property type="component" value="Chromosome 4"/>
</dbReference>
<dbReference type="PANTHER" id="PTHR43115:SF4">
    <property type="entry name" value="DEHYDROGENASE_REDUCTASE SDR FAMILY MEMBER 11"/>
    <property type="match status" value="1"/>
</dbReference>
<comment type="caution">
    <text evidence="5">The sequence shown here is derived from an EMBL/GenBank/DDBJ whole genome shotgun (WGS) entry which is preliminary data.</text>
</comment>
<accession>A0A9J6BFR8</accession>
<evidence type="ECO:0000256" key="3">
    <source>
        <dbReference type="RuleBase" id="RU000363"/>
    </source>
</evidence>
<organism evidence="5 6">
    <name type="scientific">Polypedilum vanderplanki</name>
    <name type="common">Sleeping chironomid midge</name>
    <dbReference type="NCBI Taxonomy" id="319348"/>
    <lineage>
        <taxon>Eukaryota</taxon>
        <taxon>Metazoa</taxon>
        <taxon>Ecdysozoa</taxon>
        <taxon>Arthropoda</taxon>
        <taxon>Hexapoda</taxon>
        <taxon>Insecta</taxon>
        <taxon>Pterygota</taxon>
        <taxon>Neoptera</taxon>
        <taxon>Endopterygota</taxon>
        <taxon>Diptera</taxon>
        <taxon>Nematocera</taxon>
        <taxon>Chironomoidea</taxon>
        <taxon>Chironomidae</taxon>
        <taxon>Chironominae</taxon>
        <taxon>Polypedilum</taxon>
        <taxon>Polypedilum</taxon>
    </lineage>
</organism>
<dbReference type="OrthoDB" id="1933717at2759"/>
<keyword evidence="6" id="KW-1185">Reference proteome</keyword>
<dbReference type="InterPro" id="IPR002347">
    <property type="entry name" value="SDR_fam"/>
</dbReference>
<dbReference type="AlphaFoldDB" id="A0A9J6BFR8"/>
<dbReference type="FunFam" id="3.40.50.720:FF:000047">
    <property type="entry name" value="NADP-dependent L-serine/L-allo-threonine dehydrogenase"/>
    <property type="match status" value="1"/>
</dbReference>
<keyword evidence="2" id="KW-0560">Oxidoreductase</keyword>
<dbReference type="PRINTS" id="PR00080">
    <property type="entry name" value="SDRFAMILY"/>
</dbReference>
<dbReference type="Pfam" id="PF00106">
    <property type="entry name" value="adh_short"/>
    <property type="match status" value="1"/>
</dbReference>
<evidence type="ECO:0000313" key="5">
    <source>
        <dbReference type="EMBL" id="KAG5668472.1"/>
    </source>
</evidence>
<dbReference type="PROSITE" id="PS00061">
    <property type="entry name" value="ADH_SHORT"/>
    <property type="match status" value="1"/>
</dbReference>
<dbReference type="SUPFAM" id="SSF51735">
    <property type="entry name" value="NAD(P)-binding Rossmann-fold domains"/>
    <property type="match status" value="1"/>
</dbReference>
<evidence type="ECO:0000256" key="1">
    <source>
        <dbReference type="ARBA" id="ARBA00006484"/>
    </source>
</evidence>